<comment type="caution">
    <text evidence="1">The sequence shown here is derived from an EMBL/GenBank/DDBJ whole genome shotgun (WGS) entry which is preliminary data.</text>
</comment>
<protein>
    <submittedName>
        <fullName evidence="1">Uncharacterized protein</fullName>
    </submittedName>
</protein>
<sequence>MARFTFSFVSDRIALWDIVPVRKRPTAAVLESVRAIIAANLKRARDAWWGSLPRLGTCLENRWVDLAGGGIAVLDRRQPGPGVVQVVRAAYDPGTGTVRCTFSDGSDRLVGP</sequence>
<name>A0ABW2L0U3_9PROT</name>
<dbReference type="RefSeq" id="WP_377360694.1">
    <property type="nucleotide sequence ID" value="NZ_JBHTCM010000027.1"/>
</dbReference>
<proteinExistence type="predicted"/>
<organism evidence="1 2">
    <name type="scientific">Rhodocista pekingensis</name>
    <dbReference type="NCBI Taxonomy" id="201185"/>
    <lineage>
        <taxon>Bacteria</taxon>
        <taxon>Pseudomonadati</taxon>
        <taxon>Pseudomonadota</taxon>
        <taxon>Alphaproteobacteria</taxon>
        <taxon>Rhodospirillales</taxon>
        <taxon>Azospirillaceae</taxon>
        <taxon>Rhodocista</taxon>
    </lineage>
</organism>
<gene>
    <name evidence="1" type="ORF">ACFQPS_18455</name>
</gene>
<evidence type="ECO:0000313" key="1">
    <source>
        <dbReference type="EMBL" id="MFC7335156.1"/>
    </source>
</evidence>
<accession>A0ABW2L0U3</accession>
<reference evidence="2" key="1">
    <citation type="journal article" date="2019" name="Int. J. Syst. Evol. Microbiol.">
        <title>The Global Catalogue of Microorganisms (GCM) 10K type strain sequencing project: providing services to taxonomists for standard genome sequencing and annotation.</title>
        <authorList>
            <consortium name="The Broad Institute Genomics Platform"/>
            <consortium name="The Broad Institute Genome Sequencing Center for Infectious Disease"/>
            <person name="Wu L."/>
            <person name="Ma J."/>
        </authorList>
    </citation>
    <scope>NUCLEOTIDE SEQUENCE [LARGE SCALE GENOMIC DNA]</scope>
    <source>
        <strain evidence="2">CGMCC 1.16275</strain>
    </source>
</reference>
<evidence type="ECO:0000313" key="2">
    <source>
        <dbReference type="Proteomes" id="UP001596456"/>
    </source>
</evidence>
<keyword evidence="2" id="KW-1185">Reference proteome</keyword>
<dbReference type="Proteomes" id="UP001596456">
    <property type="component" value="Unassembled WGS sequence"/>
</dbReference>
<dbReference type="EMBL" id="JBHTCM010000027">
    <property type="protein sequence ID" value="MFC7335156.1"/>
    <property type="molecule type" value="Genomic_DNA"/>
</dbReference>